<reference evidence="2 3" key="1">
    <citation type="submission" date="2019-08" db="EMBL/GenBank/DDBJ databases">
        <authorList>
            <person name="Guy L."/>
        </authorList>
    </citation>
    <scope>NUCLEOTIDE SEQUENCE [LARGE SCALE GENOMIC DNA]</scope>
    <source>
        <strain evidence="2 3">SGT-108</strain>
    </source>
</reference>
<evidence type="ECO:0000313" key="2">
    <source>
        <dbReference type="EMBL" id="VVC76486.1"/>
    </source>
</evidence>
<dbReference type="RefSeq" id="WP_148339806.1">
    <property type="nucleotide sequence ID" value="NZ_LR699119.1"/>
</dbReference>
<feature type="region of interest" description="Disordered" evidence="1">
    <location>
        <begin position="333"/>
        <end position="394"/>
    </location>
</feature>
<sequence length="516" mass="59473">MRTRRVYTVGDDAGMAASAEKLGQVFYPMQHTQAVNVSREKCFDGLHDDELESLVFLGHANLHEYGDYDAKGFAKQLERQFRHMKDKKQLVKHVYLIGCDMGVIQEDGRSLAQSIADELERSGFPHVQVHSVAQPEGAIGESMYVEVITRAGVLRTLDQVKEGYLNAYLFSQQDGDHFFELLKDKRKNAAAIDRFKEEHAFVFLKAANPVEELNKPHNIFLPRESPRTRLQRITENPQTQMSVEQMRAIALLRARRDYECDKNKKSLVRKLDFIITQISRAQPQEWQGLLSQYKSYLEIKFAGLLLNKKSNTLKLLTHLGLGQFDQAQHLIDGQKLDKKHQKRKDKTEKQHRDVTSHTRKREEVSQLPLPDSSPRLFDHRSKRKQVAEDDAPVTVNDNKESLSDMLKVIKAKEKINALIIDLNAEILELSSGCFSFFHSYEITTKTKKRDALMSLTNEKNLKGLQMQASTYMLSDSRVMRSMKTTRTRDLLDTIVNHPEKLIQEAREDVMNRHKIN</sequence>
<feature type="compositionally biased region" description="Basic and acidic residues" evidence="1">
    <location>
        <begin position="345"/>
        <end position="364"/>
    </location>
</feature>
<protein>
    <submittedName>
        <fullName evidence="2">Uncharacterized protein</fullName>
    </submittedName>
</protein>
<evidence type="ECO:0000313" key="3">
    <source>
        <dbReference type="Proteomes" id="UP000324194"/>
    </source>
</evidence>
<evidence type="ECO:0000256" key="1">
    <source>
        <dbReference type="SAM" id="MobiDB-lite"/>
    </source>
</evidence>
<dbReference type="KEGG" id="asip:AQUSIP_17990"/>
<proteinExistence type="predicted"/>
<dbReference type="EMBL" id="LR699119">
    <property type="protein sequence ID" value="VVC76486.1"/>
    <property type="molecule type" value="Genomic_DNA"/>
</dbReference>
<name>A0A5E4PJL2_9COXI</name>
<organism evidence="2 3">
    <name type="scientific">Aquicella siphonis</name>
    <dbReference type="NCBI Taxonomy" id="254247"/>
    <lineage>
        <taxon>Bacteria</taxon>
        <taxon>Pseudomonadati</taxon>
        <taxon>Pseudomonadota</taxon>
        <taxon>Gammaproteobacteria</taxon>
        <taxon>Legionellales</taxon>
        <taxon>Coxiellaceae</taxon>
        <taxon>Aquicella</taxon>
    </lineage>
</organism>
<dbReference type="Proteomes" id="UP000324194">
    <property type="component" value="Chromosome 1"/>
</dbReference>
<keyword evidence="3" id="KW-1185">Reference proteome</keyword>
<accession>A0A5E4PJL2</accession>
<dbReference type="AlphaFoldDB" id="A0A5E4PJL2"/>
<gene>
    <name evidence="2" type="ORF">AQUSIP_17990</name>
</gene>